<dbReference type="GO" id="GO:0006633">
    <property type="term" value="P:fatty acid biosynthetic process"/>
    <property type="evidence" value="ECO:0007669"/>
    <property type="project" value="InterPro"/>
</dbReference>
<dbReference type="AlphaFoldDB" id="A0A644V7E0"/>
<organism evidence="5">
    <name type="scientific">bioreactor metagenome</name>
    <dbReference type="NCBI Taxonomy" id="1076179"/>
    <lineage>
        <taxon>unclassified sequences</taxon>
        <taxon>metagenomes</taxon>
        <taxon>ecological metagenomes</taxon>
    </lineage>
</organism>
<reference evidence="5" key="1">
    <citation type="submission" date="2019-08" db="EMBL/GenBank/DDBJ databases">
        <authorList>
            <person name="Kucharzyk K."/>
            <person name="Murdoch R.W."/>
            <person name="Higgins S."/>
            <person name="Loffler F."/>
        </authorList>
    </citation>
    <scope>NUCLEOTIDE SEQUENCE</scope>
</reference>
<evidence type="ECO:0000259" key="3">
    <source>
        <dbReference type="Pfam" id="PF08541"/>
    </source>
</evidence>
<dbReference type="PANTHER" id="PTHR34069">
    <property type="entry name" value="3-OXOACYL-[ACYL-CARRIER-PROTEIN] SYNTHASE 3"/>
    <property type="match status" value="1"/>
</dbReference>
<dbReference type="GO" id="GO:0044550">
    <property type="term" value="P:secondary metabolite biosynthetic process"/>
    <property type="evidence" value="ECO:0007669"/>
    <property type="project" value="TreeGrafter"/>
</dbReference>
<keyword evidence="2 5" id="KW-0012">Acyltransferase</keyword>
<evidence type="ECO:0000256" key="2">
    <source>
        <dbReference type="ARBA" id="ARBA00023315"/>
    </source>
</evidence>
<dbReference type="EMBL" id="VSSQ01000230">
    <property type="protein sequence ID" value="MPL86965.1"/>
    <property type="molecule type" value="Genomic_DNA"/>
</dbReference>
<sequence length="396" mass="44157">MAKLENSGPQGKLKYFCKITFRLTRAKLRRQKINFIFMAIFAIPDVRMAGLSACVPQKTLSNHDYHWIKLKEREQVIKTIGVENRHVAEPGQTTSDLCFQAAEQLLGELKWDMSEISILVFVSQSRDFIIPSTSTILQDRLKLPKTCMAIDINLGCSGYVYGLSVISSMMKAAGLQKGLLLVGDLSNVTSSYRDKSTYPLFGDAGTATALELYPGAAPMQFNLQTDGSGYEAIIIYDGGVRNLAGKHSFATKKYGEGIYRNRLQIALNGIEVFNFSLREVVPNIKTTLKHFGRELPEFDYLLFHQANRLINETIRKMLKVEPERVPYSLRDFGNTSCASIPLTMVTQIRESLEQRPQKLLLSAFGIGLSWGSVLMETSGLVVPPLTELEPASQQGV</sequence>
<name>A0A644V7E0_9ZZZZ</name>
<feature type="domain" description="Beta-ketoacyl-[acyl-carrier-protein] synthase III N-terminal" evidence="4">
    <location>
        <begin position="150"/>
        <end position="227"/>
    </location>
</feature>
<dbReference type="InterPro" id="IPR016039">
    <property type="entry name" value="Thiolase-like"/>
</dbReference>
<gene>
    <name evidence="5" type="primary">fabH_17</name>
    <name evidence="5" type="ORF">SDC9_32952</name>
</gene>
<dbReference type="SUPFAM" id="SSF53901">
    <property type="entry name" value="Thiolase-like"/>
    <property type="match status" value="1"/>
</dbReference>
<dbReference type="Gene3D" id="3.40.47.10">
    <property type="match status" value="1"/>
</dbReference>
<evidence type="ECO:0000256" key="1">
    <source>
        <dbReference type="ARBA" id="ARBA00022679"/>
    </source>
</evidence>
<protein>
    <submittedName>
        <fullName evidence="5">3-oxoacyl-[acyl-carrier-protein] synthase 3</fullName>
        <ecNumber evidence="5">2.3.1.180</ecNumber>
    </submittedName>
</protein>
<comment type="caution">
    <text evidence="5">The sequence shown here is derived from an EMBL/GenBank/DDBJ whole genome shotgun (WGS) entry which is preliminary data.</text>
</comment>
<dbReference type="InterPro" id="IPR013747">
    <property type="entry name" value="ACP_syn_III_C"/>
</dbReference>
<dbReference type="Pfam" id="PF08541">
    <property type="entry name" value="ACP_syn_III_C"/>
    <property type="match status" value="1"/>
</dbReference>
<dbReference type="CDD" id="cd00830">
    <property type="entry name" value="KAS_III"/>
    <property type="match status" value="1"/>
</dbReference>
<evidence type="ECO:0000259" key="4">
    <source>
        <dbReference type="Pfam" id="PF08545"/>
    </source>
</evidence>
<evidence type="ECO:0000313" key="5">
    <source>
        <dbReference type="EMBL" id="MPL86965.1"/>
    </source>
</evidence>
<proteinExistence type="predicted"/>
<dbReference type="InterPro" id="IPR013751">
    <property type="entry name" value="ACP_syn_III_N"/>
</dbReference>
<feature type="domain" description="Beta-ketoacyl-[acyl-carrier-protein] synthase III C-terminal" evidence="3">
    <location>
        <begin position="295"/>
        <end position="376"/>
    </location>
</feature>
<keyword evidence="1 5" id="KW-0808">Transferase</keyword>
<accession>A0A644V7E0</accession>
<dbReference type="GO" id="GO:0033818">
    <property type="term" value="F:beta-ketoacyl-acyl-carrier-protein synthase III activity"/>
    <property type="evidence" value="ECO:0007669"/>
    <property type="project" value="UniProtKB-EC"/>
</dbReference>
<dbReference type="Pfam" id="PF08545">
    <property type="entry name" value="ACP_syn_III"/>
    <property type="match status" value="1"/>
</dbReference>
<dbReference type="PANTHER" id="PTHR34069:SF2">
    <property type="entry name" value="BETA-KETOACYL-[ACYL-CARRIER-PROTEIN] SYNTHASE III"/>
    <property type="match status" value="1"/>
</dbReference>
<dbReference type="EC" id="2.3.1.180" evidence="5"/>
<dbReference type="GO" id="GO:0004315">
    <property type="term" value="F:3-oxoacyl-[acyl-carrier-protein] synthase activity"/>
    <property type="evidence" value="ECO:0007669"/>
    <property type="project" value="InterPro"/>
</dbReference>